<proteinExistence type="predicted"/>
<dbReference type="OrthoDB" id="206276at2157"/>
<dbReference type="GeneID" id="14207698"/>
<feature type="compositionally biased region" description="Basic and acidic residues" evidence="1">
    <location>
        <begin position="123"/>
        <end position="133"/>
    </location>
</feature>
<reference evidence="2 3" key="1">
    <citation type="submission" date="2016-10" db="EMBL/GenBank/DDBJ databases">
        <authorList>
            <person name="de Groot N.N."/>
        </authorList>
    </citation>
    <scope>NUCLEOTIDE SEQUENCE [LARGE SCALE GENOMIC DNA]</scope>
    <source>
        <strain evidence="2 3">SP2</strain>
    </source>
</reference>
<evidence type="ECO:0000313" key="2">
    <source>
        <dbReference type="EMBL" id="SFI87825.1"/>
    </source>
</evidence>
<feature type="region of interest" description="Disordered" evidence="1">
    <location>
        <begin position="216"/>
        <end position="236"/>
    </location>
</feature>
<dbReference type="AlphaFoldDB" id="A0A1I3LTI7"/>
<dbReference type="Proteomes" id="UP000182829">
    <property type="component" value="Unassembled WGS sequence"/>
</dbReference>
<feature type="region of interest" description="Disordered" evidence="1">
    <location>
        <begin position="115"/>
        <end position="177"/>
    </location>
</feature>
<protein>
    <submittedName>
        <fullName evidence="2">Uncharacterized protein</fullName>
    </submittedName>
</protein>
<organism evidence="2 3">
    <name type="scientific">Natronobacterium gregoryi</name>
    <dbReference type="NCBI Taxonomy" id="44930"/>
    <lineage>
        <taxon>Archaea</taxon>
        <taxon>Methanobacteriati</taxon>
        <taxon>Methanobacteriota</taxon>
        <taxon>Stenosarchaea group</taxon>
        <taxon>Halobacteria</taxon>
        <taxon>Halobacteriales</taxon>
        <taxon>Natrialbaceae</taxon>
        <taxon>Natronobacterium</taxon>
    </lineage>
</organism>
<evidence type="ECO:0000313" key="3">
    <source>
        <dbReference type="Proteomes" id="UP000182829"/>
    </source>
</evidence>
<dbReference type="EMBL" id="FORO01000008">
    <property type="protein sequence ID" value="SFI87825.1"/>
    <property type="molecule type" value="Genomic_DNA"/>
</dbReference>
<feature type="compositionally biased region" description="Acidic residues" evidence="1">
    <location>
        <begin position="219"/>
        <end position="236"/>
    </location>
</feature>
<accession>A0A1I3LTI7</accession>
<evidence type="ECO:0000256" key="1">
    <source>
        <dbReference type="SAM" id="MobiDB-lite"/>
    </source>
</evidence>
<dbReference type="OMA" id="GIMSYQD"/>
<dbReference type="RefSeq" id="WP_005576287.1">
    <property type="nucleotide sequence ID" value="NZ_FORO01000008.1"/>
</dbReference>
<feature type="compositionally biased region" description="Acidic residues" evidence="1">
    <location>
        <begin position="134"/>
        <end position="165"/>
    </location>
</feature>
<sequence length="236" mass="25062">MSEGPGLKQAVADEVSDQVGVSGLVGDGSIEDELDGGEIGAAVGRQFGERAGRELGTSIGRELHETFSQALETDDEIDLRSEVGAAVRSGVSAIFEDGSVSDSLQSLVEVVTEETDLEEVLEGDEKASERAVDAEGEDEIEDGEGEADAEGEEQADESRVEDEADSPAPGDLEDLRRDTLEDFLGVMSYQDLQSVAKDVGVKANLSREEMTERIIETVTESEGDESDEEEQTADAG</sequence>
<name>A0A1I3LTI7_9EURY</name>
<gene>
    <name evidence="2" type="ORF">SAMN05443661_10836</name>
</gene>